<evidence type="ECO:0000313" key="2">
    <source>
        <dbReference type="EMBL" id="KAK9788316.1"/>
    </source>
</evidence>
<feature type="region of interest" description="Disordered" evidence="1">
    <location>
        <begin position="1"/>
        <end position="69"/>
    </location>
</feature>
<name>A0AAW1NJE1_9CHLO</name>
<evidence type="ECO:0000313" key="3">
    <source>
        <dbReference type="Proteomes" id="UP001465755"/>
    </source>
</evidence>
<evidence type="ECO:0000256" key="1">
    <source>
        <dbReference type="SAM" id="MobiDB-lite"/>
    </source>
</evidence>
<sequence>MATGVQAADDVPERCGGVGGRGGDRKEDPVERLPQNPDHREANVLFPAGGTRKGPAMELEEGCGSNPRPGAWNWRGRCRKWVWEWGG</sequence>
<accession>A0AAW1NJE1</accession>
<dbReference type="AlphaFoldDB" id="A0AAW1NJE1"/>
<dbReference type="Proteomes" id="UP001465755">
    <property type="component" value="Unassembled WGS sequence"/>
</dbReference>
<dbReference type="EMBL" id="JALJOQ010000228">
    <property type="protein sequence ID" value="KAK9788316.1"/>
    <property type="molecule type" value="Genomic_DNA"/>
</dbReference>
<reference evidence="2 3" key="1">
    <citation type="journal article" date="2024" name="Nat. Commun.">
        <title>Phylogenomics reveals the evolutionary origins of lichenization in chlorophyte algae.</title>
        <authorList>
            <person name="Puginier C."/>
            <person name="Libourel C."/>
            <person name="Otte J."/>
            <person name="Skaloud P."/>
            <person name="Haon M."/>
            <person name="Grisel S."/>
            <person name="Petersen M."/>
            <person name="Berrin J.G."/>
            <person name="Delaux P.M."/>
            <person name="Dal Grande F."/>
            <person name="Keller J."/>
        </authorList>
    </citation>
    <scope>NUCLEOTIDE SEQUENCE [LARGE SCALE GENOMIC DNA]</scope>
    <source>
        <strain evidence="2 3">SAG 2036</strain>
    </source>
</reference>
<proteinExistence type="predicted"/>
<gene>
    <name evidence="2" type="ORF">WJX73_004349</name>
</gene>
<feature type="compositionally biased region" description="Basic and acidic residues" evidence="1">
    <location>
        <begin position="22"/>
        <end position="42"/>
    </location>
</feature>
<protein>
    <submittedName>
        <fullName evidence="2">Uncharacterized protein</fullName>
    </submittedName>
</protein>
<comment type="caution">
    <text evidence="2">The sequence shown here is derived from an EMBL/GenBank/DDBJ whole genome shotgun (WGS) entry which is preliminary data.</text>
</comment>
<keyword evidence="3" id="KW-1185">Reference proteome</keyword>
<organism evidence="2 3">
    <name type="scientific">Symbiochloris irregularis</name>
    <dbReference type="NCBI Taxonomy" id="706552"/>
    <lineage>
        <taxon>Eukaryota</taxon>
        <taxon>Viridiplantae</taxon>
        <taxon>Chlorophyta</taxon>
        <taxon>core chlorophytes</taxon>
        <taxon>Trebouxiophyceae</taxon>
        <taxon>Trebouxiales</taxon>
        <taxon>Trebouxiaceae</taxon>
        <taxon>Symbiochloris</taxon>
    </lineage>
</organism>